<keyword evidence="3" id="KW-1185">Reference proteome</keyword>
<dbReference type="VEuPathDB" id="TrichDB:TVAGG3_0997710"/>
<dbReference type="EMBL" id="DS113198">
    <property type="protein sequence ID" value="EAY20423.1"/>
    <property type="molecule type" value="Genomic_DNA"/>
</dbReference>
<dbReference type="AlphaFoldDB" id="A2DGN6"/>
<dbReference type="Proteomes" id="UP000001542">
    <property type="component" value="Unassembled WGS sequence"/>
</dbReference>
<evidence type="ECO:0000313" key="2">
    <source>
        <dbReference type="EMBL" id="EAY20423.1"/>
    </source>
</evidence>
<feature type="region of interest" description="Disordered" evidence="1">
    <location>
        <begin position="402"/>
        <end position="427"/>
    </location>
</feature>
<dbReference type="KEGG" id="tva:5465960"/>
<evidence type="ECO:0000313" key="3">
    <source>
        <dbReference type="Proteomes" id="UP000001542"/>
    </source>
</evidence>
<dbReference type="InParanoid" id="A2DGN6"/>
<protein>
    <submittedName>
        <fullName evidence="2">Uncharacterized protein</fullName>
    </submittedName>
</protein>
<dbReference type="VEuPathDB" id="TrichDB:TVAG_110350"/>
<sequence>MDDIFFDRERFNEISRETVAHFDAAPELSPRTKEDLISLYGCPKVSVKNPDDIRPPSPSESITNTQEYLKKLAKEGFVHGGDTDAFDREMMRRKNEGLLKSKRTNQQEEMEKSDISSLVTQEPYLQYWLNTDTVQSIVSEINRLPLRELHTNFILVSRFYNEFTAFVRKAKARQTTKKLSDKLLKKQMYDFVMEARKLRKIIFENAIKMNSIKTEDLSSDLRKEFADAISTVEVKKEEEKPKFFTTFKKVTGENEFIFLSHAHSTMDTFPDSYEMQDNTFYPNELKATEQKLLSSLENFQSVGMEFVKKNPRAASQNSIPVIVKPQTRKINIINNFKPLPKAVTPDLPKKDPLKDIDRVQFYWQHEDPLPSRPLGSSTKFFNAFNDISDIYFERKEVEPEENPFPHLQVKDYVPPTPKSPISETNSSSAVVVGQTLITDSIWNTSQMAEESNQTKSKQNPKKSNKKDAKEEEDMIIDGISVKNLLGAQQAMNLSPTFKYLMTHSIIGSSETKVDGIEDSIPAVKKLDDVLKRLGYTSFQKLDLFKKYSVSAGDMAKIADTISFWENVALMAEKYEYAYKELKNYININLAFDETIGKSAKLEPLKQSYKAAADNLESAGQNLLNLCGDIAYVRKYSYHDLI</sequence>
<evidence type="ECO:0000256" key="1">
    <source>
        <dbReference type="SAM" id="MobiDB-lite"/>
    </source>
</evidence>
<gene>
    <name evidence="2" type="ORF">TVAG_110350</name>
</gene>
<dbReference type="SMR" id="A2DGN6"/>
<reference evidence="2" key="2">
    <citation type="journal article" date="2007" name="Science">
        <title>Draft genome sequence of the sexually transmitted pathogen Trichomonas vaginalis.</title>
        <authorList>
            <person name="Carlton J.M."/>
            <person name="Hirt R.P."/>
            <person name="Silva J.C."/>
            <person name="Delcher A.L."/>
            <person name="Schatz M."/>
            <person name="Zhao Q."/>
            <person name="Wortman J.R."/>
            <person name="Bidwell S.L."/>
            <person name="Alsmark U.C.M."/>
            <person name="Besteiro S."/>
            <person name="Sicheritz-Ponten T."/>
            <person name="Noel C.J."/>
            <person name="Dacks J.B."/>
            <person name="Foster P.G."/>
            <person name="Simillion C."/>
            <person name="Van de Peer Y."/>
            <person name="Miranda-Saavedra D."/>
            <person name="Barton G.J."/>
            <person name="Westrop G.D."/>
            <person name="Mueller S."/>
            <person name="Dessi D."/>
            <person name="Fiori P.L."/>
            <person name="Ren Q."/>
            <person name="Paulsen I."/>
            <person name="Zhang H."/>
            <person name="Bastida-Corcuera F.D."/>
            <person name="Simoes-Barbosa A."/>
            <person name="Brown M.T."/>
            <person name="Hayes R.D."/>
            <person name="Mukherjee M."/>
            <person name="Okumura C.Y."/>
            <person name="Schneider R."/>
            <person name="Smith A.J."/>
            <person name="Vanacova S."/>
            <person name="Villalvazo M."/>
            <person name="Haas B.J."/>
            <person name="Pertea M."/>
            <person name="Feldblyum T.V."/>
            <person name="Utterback T.R."/>
            <person name="Shu C.L."/>
            <person name="Osoegawa K."/>
            <person name="de Jong P.J."/>
            <person name="Hrdy I."/>
            <person name="Horvathova L."/>
            <person name="Zubacova Z."/>
            <person name="Dolezal P."/>
            <person name="Malik S.B."/>
            <person name="Logsdon J.M. Jr."/>
            <person name="Henze K."/>
            <person name="Gupta A."/>
            <person name="Wang C.C."/>
            <person name="Dunne R.L."/>
            <person name="Upcroft J.A."/>
            <person name="Upcroft P."/>
            <person name="White O."/>
            <person name="Salzberg S.L."/>
            <person name="Tang P."/>
            <person name="Chiu C.-H."/>
            <person name="Lee Y.-S."/>
            <person name="Embley T.M."/>
            <person name="Coombs G.H."/>
            <person name="Mottram J.C."/>
            <person name="Tachezy J."/>
            <person name="Fraser-Liggett C.M."/>
            <person name="Johnson P.J."/>
        </authorList>
    </citation>
    <scope>NUCLEOTIDE SEQUENCE [LARGE SCALE GENOMIC DNA]</scope>
    <source>
        <strain evidence="2">G3</strain>
    </source>
</reference>
<name>A2DGN6_TRIV3</name>
<accession>A2DGN6</accession>
<feature type="region of interest" description="Disordered" evidence="1">
    <location>
        <begin position="446"/>
        <end position="471"/>
    </location>
</feature>
<reference evidence="2" key="1">
    <citation type="submission" date="2006-10" db="EMBL/GenBank/DDBJ databases">
        <authorList>
            <person name="Amadeo P."/>
            <person name="Zhao Q."/>
            <person name="Wortman J."/>
            <person name="Fraser-Liggett C."/>
            <person name="Carlton J."/>
        </authorList>
    </citation>
    <scope>NUCLEOTIDE SEQUENCE</scope>
    <source>
        <strain evidence="2">G3</strain>
    </source>
</reference>
<dbReference type="RefSeq" id="XP_001581409.1">
    <property type="nucleotide sequence ID" value="XM_001581359.1"/>
</dbReference>
<organism evidence="2 3">
    <name type="scientific">Trichomonas vaginalis (strain ATCC PRA-98 / G3)</name>
    <dbReference type="NCBI Taxonomy" id="412133"/>
    <lineage>
        <taxon>Eukaryota</taxon>
        <taxon>Metamonada</taxon>
        <taxon>Parabasalia</taxon>
        <taxon>Trichomonadida</taxon>
        <taxon>Trichomonadidae</taxon>
        <taxon>Trichomonas</taxon>
    </lineage>
</organism>
<proteinExistence type="predicted"/>